<feature type="domain" description="Helix-hairpin-helix DNA-binding motif class 1" evidence="7">
    <location>
        <begin position="72"/>
        <end position="91"/>
    </location>
</feature>
<evidence type="ECO:0000313" key="8">
    <source>
        <dbReference type="EMBL" id="PMD06490.1"/>
    </source>
</evidence>
<sequence>MIRYLEGTVHTVSANSLTVVTYGVGREVFVTPAVAGRVRAGSEVALHTELIVREDALTLYGFDTPGELKLFSTLLGANGVGPKLALAILSVLSPDQVYGAISDNTPKVLTAVPGVGPKVAAKLIVDLQGKVPATSAVPSSAAGPASAEVVQALVGLGWKESAAIKAVETVAPDMDGASVADMLKAALRELGGSR</sequence>
<dbReference type="InterPro" id="IPR012340">
    <property type="entry name" value="NA-bd_OB-fold"/>
</dbReference>
<dbReference type="HAMAP" id="MF_00031">
    <property type="entry name" value="DNA_HJ_migration_RuvA"/>
    <property type="match status" value="1"/>
</dbReference>
<proteinExistence type="inferred from homology"/>
<dbReference type="GO" id="GO:0006310">
    <property type="term" value="P:DNA recombination"/>
    <property type="evidence" value="ECO:0007669"/>
    <property type="project" value="UniProtKB-UniRule"/>
</dbReference>
<comment type="subcellular location">
    <subcellularLocation>
        <location evidence="6">Cytoplasm</location>
    </subcellularLocation>
</comment>
<dbReference type="GO" id="GO:0005737">
    <property type="term" value="C:cytoplasm"/>
    <property type="evidence" value="ECO:0007669"/>
    <property type="project" value="UniProtKB-SubCell"/>
</dbReference>
<reference evidence="8 9" key="1">
    <citation type="submission" date="2017-09" db="EMBL/GenBank/DDBJ databases">
        <title>Bacterial strain isolated from the female urinary microbiota.</title>
        <authorList>
            <person name="Thomas-White K."/>
            <person name="Kumar N."/>
            <person name="Forster S."/>
            <person name="Putonti C."/>
            <person name="Lawley T."/>
            <person name="Wolfe A.J."/>
        </authorList>
    </citation>
    <scope>NUCLEOTIDE SEQUENCE [LARGE SCALE GENOMIC DNA]</scope>
    <source>
        <strain evidence="8 9">UMB1301</strain>
    </source>
</reference>
<name>A0A2N6VQT1_9MICO</name>
<comment type="domain">
    <text evidence="6">Has three domains with a flexible linker between the domains II and III and assumes an 'L' shape. Domain III is highly mobile and contacts RuvB.</text>
</comment>
<dbReference type="SUPFAM" id="SSF50249">
    <property type="entry name" value="Nucleic acid-binding proteins"/>
    <property type="match status" value="1"/>
</dbReference>
<keyword evidence="5 6" id="KW-0234">DNA repair</keyword>
<evidence type="ECO:0000256" key="5">
    <source>
        <dbReference type="ARBA" id="ARBA00023204"/>
    </source>
</evidence>
<dbReference type="GO" id="GO:0000400">
    <property type="term" value="F:four-way junction DNA binding"/>
    <property type="evidence" value="ECO:0007669"/>
    <property type="project" value="UniProtKB-UniRule"/>
</dbReference>
<dbReference type="InterPro" id="IPR010994">
    <property type="entry name" value="RuvA_2-like"/>
</dbReference>
<feature type="region of interest" description="Domain III" evidence="6">
    <location>
        <begin position="148"/>
        <end position="194"/>
    </location>
</feature>
<dbReference type="Proteomes" id="UP000235598">
    <property type="component" value="Unassembled WGS sequence"/>
</dbReference>
<dbReference type="InterPro" id="IPR011114">
    <property type="entry name" value="RuvA_C"/>
</dbReference>
<dbReference type="NCBIfam" id="TIGR00084">
    <property type="entry name" value="ruvA"/>
    <property type="match status" value="1"/>
</dbReference>
<keyword evidence="2 6" id="KW-0227">DNA damage</keyword>
<dbReference type="GO" id="GO:0009379">
    <property type="term" value="C:Holliday junction helicase complex"/>
    <property type="evidence" value="ECO:0007669"/>
    <property type="project" value="InterPro"/>
</dbReference>
<dbReference type="GO" id="GO:0048476">
    <property type="term" value="C:Holliday junction resolvase complex"/>
    <property type="evidence" value="ECO:0007669"/>
    <property type="project" value="UniProtKB-UniRule"/>
</dbReference>
<evidence type="ECO:0000256" key="3">
    <source>
        <dbReference type="ARBA" id="ARBA00023125"/>
    </source>
</evidence>
<evidence type="ECO:0000256" key="6">
    <source>
        <dbReference type="HAMAP-Rule" id="MF_00031"/>
    </source>
</evidence>
<dbReference type="InterPro" id="IPR013849">
    <property type="entry name" value="DNA_helicase_Holl-junc_RuvA_I"/>
</dbReference>
<dbReference type="Gene3D" id="2.40.50.140">
    <property type="entry name" value="Nucleic acid-binding proteins"/>
    <property type="match status" value="1"/>
</dbReference>
<dbReference type="SUPFAM" id="SSF47781">
    <property type="entry name" value="RuvA domain 2-like"/>
    <property type="match status" value="1"/>
</dbReference>
<dbReference type="Gene3D" id="1.10.8.10">
    <property type="entry name" value="DNA helicase RuvA subunit, C-terminal domain"/>
    <property type="match status" value="1"/>
</dbReference>
<evidence type="ECO:0000256" key="2">
    <source>
        <dbReference type="ARBA" id="ARBA00022763"/>
    </source>
</evidence>
<dbReference type="SMART" id="SM00278">
    <property type="entry name" value="HhH1"/>
    <property type="match status" value="2"/>
</dbReference>
<keyword evidence="1 6" id="KW-0963">Cytoplasm</keyword>
<dbReference type="AlphaFoldDB" id="A0A2N6VQT1"/>
<dbReference type="GO" id="GO:0009378">
    <property type="term" value="F:four-way junction helicase activity"/>
    <property type="evidence" value="ECO:0007669"/>
    <property type="project" value="InterPro"/>
</dbReference>
<dbReference type="GO" id="GO:0006281">
    <property type="term" value="P:DNA repair"/>
    <property type="evidence" value="ECO:0007669"/>
    <property type="project" value="UniProtKB-UniRule"/>
</dbReference>
<protein>
    <recommendedName>
        <fullName evidence="6">Holliday junction branch migration complex subunit RuvA</fullName>
    </recommendedName>
</protein>
<feature type="domain" description="Helix-hairpin-helix DNA-binding motif class 1" evidence="7">
    <location>
        <begin position="107"/>
        <end position="126"/>
    </location>
</feature>
<dbReference type="Pfam" id="PF14520">
    <property type="entry name" value="HHH_5"/>
    <property type="match status" value="1"/>
</dbReference>
<gene>
    <name evidence="6" type="primary">ruvA</name>
    <name evidence="8" type="ORF">CJ199_03755</name>
</gene>
<dbReference type="Pfam" id="PF07499">
    <property type="entry name" value="RuvA_C"/>
    <property type="match status" value="1"/>
</dbReference>
<comment type="caution">
    <text evidence="8">The sequence shown here is derived from an EMBL/GenBank/DDBJ whole genome shotgun (WGS) entry which is preliminary data.</text>
</comment>
<dbReference type="Gene3D" id="1.10.150.20">
    <property type="entry name" value="5' to 3' exonuclease, C-terminal subdomain"/>
    <property type="match status" value="1"/>
</dbReference>
<dbReference type="SUPFAM" id="SSF46929">
    <property type="entry name" value="DNA helicase RuvA subunit, C-terminal domain"/>
    <property type="match status" value="1"/>
</dbReference>
<evidence type="ECO:0000259" key="7">
    <source>
        <dbReference type="SMART" id="SM00278"/>
    </source>
</evidence>
<dbReference type="CDD" id="cd14332">
    <property type="entry name" value="UBA_RuvA_C"/>
    <property type="match status" value="1"/>
</dbReference>
<accession>A0A2N6VQT1</accession>
<comment type="function">
    <text evidence="6">The RuvA-RuvB-RuvC complex processes Holliday junction (HJ) DNA during genetic recombination and DNA repair, while the RuvA-RuvB complex plays an important role in the rescue of blocked DNA replication forks via replication fork reversal (RFR). RuvA specifically binds to HJ cruciform DNA, conferring on it an open structure. The RuvB hexamer acts as an ATP-dependent pump, pulling dsDNA into and through the RuvAB complex. HJ branch migration allows RuvC to scan DNA until it finds its consensus sequence, where it cleaves and resolves the cruciform DNA.</text>
</comment>
<keyword evidence="4 6" id="KW-0233">DNA recombination</keyword>
<keyword evidence="3 6" id="KW-0238">DNA-binding</keyword>
<dbReference type="GO" id="GO:0005524">
    <property type="term" value="F:ATP binding"/>
    <property type="evidence" value="ECO:0007669"/>
    <property type="project" value="InterPro"/>
</dbReference>
<dbReference type="RefSeq" id="WP_102238135.1">
    <property type="nucleotide sequence ID" value="NZ_PNHK01000001.1"/>
</dbReference>
<evidence type="ECO:0000256" key="1">
    <source>
        <dbReference type="ARBA" id="ARBA00022490"/>
    </source>
</evidence>
<organism evidence="8 9">
    <name type="scientific">Brevibacterium paucivorans</name>
    <dbReference type="NCBI Taxonomy" id="170994"/>
    <lineage>
        <taxon>Bacteria</taxon>
        <taxon>Bacillati</taxon>
        <taxon>Actinomycetota</taxon>
        <taxon>Actinomycetes</taxon>
        <taxon>Micrococcales</taxon>
        <taxon>Brevibacteriaceae</taxon>
        <taxon>Brevibacterium</taxon>
    </lineage>
</organism>
<dbReference type="OrthoDB" id="5293449at2"/>
<dbReference type="InterPro" id="IPR036267">
    <property type="entry name" value="RuvA_C_sf"/>
</dbReference>
<comment type="caution">
    <text evidence="6">Lacks conserved residue(s) required for the propagation of feature annotation.</text>
</comment>
<dbReference type="EMBL" id="PNHK01000001">
    <property type="protein sequence ID" value="PMD06490.1"/>
    <property type="molecule type" value="Genomic_DNA"/>
</dbReference>
<dbReference type="Pfam" id="PF01330">
    <property type="entry name" value="RuvA_N"/>
    <property type="match status" value="1"/>
</dbReference>
<evidence type="ECO:0000256" key="4">
    <source>
        <dbReference type="ARBA" id="ARBA00023172"/>
    </source>
</evidence>
<dbReference type="InterPro" id="IPR003583">
    <property type="entry name" value="Hlx-hairpin-Hlx_DNA-bd_motif"/>
</dbReference>
<evidence type="ECO:0000313" key="9">
    <source>
        <dbReference type="Proteomes" id="UP000235598"/>
    </source>
</evidence>
<comment type="subunit">
    <text evidence="6">Homotetramer. Forms an RuvA(8)-RuvB(12)-Holliday junction (HJ) complex. HJ DNA is sandwiched between 2 RuvA tetramers; dsDNA enters through RuvA and exits via RuvB. An RuvB hexamer assembles on each DNA strand where it exits the tetramer. Each RuvB hexamer is contacted by two RuvA subunits (via domain III) on 2 adjacent RuvB subunits; this complex drives branch migration. In the full resolvosome a probable DNA-RuvA(4)-RuvB(12)-RuvC(2) complex forms which resolves the HJ.</text>
</comment>
<dbReference type="InterPro" id="IPR000085">
    <property type="entry name" value="RuvA"/>
</dbReference>
<comment type="similarity">
    <text evidence="6">Belongs to the RuvA family.</text>
</comment>